<evidence type="ECO:0000256" key="1">
    <source>
        <dbReference type="SAM" id="SignalP"/>
    </source>
</evidence>
<accession>A0A401JDI4</accession>
<sequence length="183" mass="21051">MALLMLALFMQLILFAPAGRAASEGIHIKSAELKLMDEVYQLNAHLTIMLGPTLEEAVKKGLALNFITEFQLHRQRWYWFNEEIAKVTRNTRLTYNPLLRQYLLSEGSQQLSFDTLEDALAALGEISAWPVLDRRLLYKRYSYVATLSMRMDVSQLPKPLQINAISSRKWDLESAPFEWGMSP</sequence>
<feature type="chain" id="PRO_5019033980" evidence="1">
    <location>
        <begin position="22"/>
        <end position="183"/>
    </location>
</feature>
<protein>
    <submittedName>
        <fullName evidence="2">Probable proline rich signal peptide protein</fullName>
    </submittedName>
</protein>
<keyword evidence="1" id="KW-0732">Signal</keyword>
<keyword evidence="3" id="KW-1185">Reference proteome</keyword>
<comment type="caution">
    <text evidence="2">The sequence shown here is derived from an EMBL/GenBank/DDBJ whole genome shotgun (WGS) entry which is preliminary data.</text>
</comment>
<name>A0A401JDI4_9PROT</name>
<evidence type="ECO:0000313" key="3">
    <source>
        <dbReference type="Proteomes" id="UP000286806"/>
    </source>
</evidence>
<organism evidence="2 3">
    <name type="scientific">Sulfuriferula multivorans</name>
    <dbReference type="NCBI Taxonomy" id="1559896"/>
    <lineage>
        <taxon>Bacteria</taxon>
        <taxon>Pseudomonadati</taxon>
        <taxon>Pseudomonadota</taxon>
        <taxon>Betaproteobacteria</taxon>
        <taxon>Nitrosomonadales</taxon>
        <taxon>Sulfuricellaceae</taxon>
        <taxon>Sulfuriferula</taxon>
    </lineage>
</organism>
<dbReference type="Proteomes" id="UP000286806">
    <property type="component" value="Unassembled WGS sequence"/>
</dbReference>
<gene>
    <name evidence="2" type="ORF">SFMTTN_1479</name>
</gene>
<dbReference type="Pfam" id="PF14334">
    <property type="entry name" value="DUF4390"/>
    <property type="match status" value="1"/>
</dbReference>
<evidence type="ECO:0000313" key="2">
    <source>
        <dbReference type="EMBL" id="GBL45669.1"/>
    </source>
</evidence>
<dbReference type="InterPro" id="IPR025500">
    <property type="entry name" value="DUF4390"/>
</dbReference>
<dbReference type="EMBL" id="BGOW01000014">
    <property type="protein sequence ID" value="GBL45669.1"/>
    <property type="molecule type" value="Genomic_DNA"/>
</dbReference>
<dbReference type="AlphaFoldDB" id="A0A401JDI4"/>
<reference evidence="2 3" key="1">
    <citation type="journal article" date="2019" name="Front. Microbiol.">
        <title>Genomes of Neutrophilic Sulfur-Oxidizing Chemolithoautotrophs Representing 9 Proteobacterial Species From 8 Genera.</title>
        <authorList>
            <person name="Watanabe T."/>
            <person name="Kojima H."/>
            <person name="Umezawa K."/>
            <person name="Hori C."/>
            <person name="Takasuka T.E."/>
            <person name="Kato Y."/>
            <person name="Fukui M."/>
        </authorList>
    </citation>
    <scope>NUCLEOTIDE SEQUENCE [LARGE SCALE GENOMIC DNA]</scope>
    <source>
        <strain evidence="2 3">TTN</strain>
    </source>
</reference>
<feature type="signal peptide" evidence="1">
    <location>
        <begin position="1"/>
        <end position="21"/>
    </location>
</feature>
<proteinExistence type="predicted"/>